<dbReference type="AlphaFoldDB" id="A0A0M4BTC3"/>
<feature type="chain" id="PRO_5005791380" evidence="1">
    <location>
        <begin position="20"/>
        <end position="323"/>
    </location>
</feature>
<dbReference type="EMBL" id="KT336260">
    <property type="protein sequence ID" value="ALB76142.1"/>
    <property type="molecule type" value="Genomic_DNA"/>
</dbReference>
<evidence type="ECO:0000259" key="2">
    <source>
        <dbReference type="Pfam" id="PF23763"/>
    </source>
</evidence>
<protein>
    <submittedName>
        <fullName evidence="3">Alpha-1,3-galactosidase B domain protein</fullName>
    </submittedName>
</protein>
<gene>
    <name evidence="3" type="primary">glaB</name>
</gene>
<name>A0A0M4BTC3_9BACT</name>
<organism evidence="3">
    <name type="scientific">uncultured bacterium 33g04</name>
    <dbReference type="NCBI Taxonomy" id="1701363"/>
    <lineage>
        <taxon>Bacteria</taxon>
        <taxon>environmental samples</taxon>
    </lineage>
</organism>
<proteinExistence type="predicted"/>
<keyword evidence="1" id="KW-0732">Signal</keyword>
<dbReference type="SUPFAM" id="SSF51126">
    <property type="entry name" value="Pectin lyase-like"/>
    <property type="match status" value="1"/>
</dbReference>
<sequence>MKRIIFNFCFVWLAVSAFAGSKVVEMRNYGLVPDTHENLSPKLQKALQDIKSQVALGDKVTLLFESGRYDFHPEGAAVREYYISNHDQDNPKTVGFPLEDWKGLTVDGQGADFIFHGRMLPLSLLRSENCTLRNFSIDFETPHIAQVKILESGEEGITFEPAAWVKCRINEKGFFEAYGEGWSSAPQGGIAFEEKTKRLVYRTSDLWCPMEGVKEVSPRVYHAPQWKDARLKPGTVVALRTYYRPAPGIFLSNDKDTRLQNVKVHYAEGMGLLAQLCENITLDEFSVCLRGDKDPRYFTTQRMPLIFPVAGGRLILATGCMKE</sequence>
<evidence type="ECO:0000313" key="3">
    <source>
        <dbReference type="EMBL" id="ALB76142.1"/>
    </source>
</evidence>
<dbReference type="InterPro" id="IPR011050">
    <property type="entry name" value="Pectin_lyase_fold/virulence"/>
</dbReference>
<reference evidence="3" key="1">
    <citation type="journal article" date="2015" name="Proc. Natl. Acad. Sci. U.S.A.">
        <title>Functional metagenomic discovery of bacterial effectors in the human microbiome and isolation of commendamide, a GPCR G2A/132 agonist.</title>
        <authorList>
            <person name="Cohen L.J."/>
            <person name="Kang H.S."/>
            <person name="Chu J."/>
            <person name="Huang Y.H."/>
            <person name="Gordon E.A."/>
            <person name="Reddy B.V."/>
            <person name="Ternei M.A."/>
            <person name="Craig J.W."/>
            <person name="Brady S.F."/>
        </authorList>
    </citation>
    <scope>NUCLEOTIDE SEQUENCE</scope>
</reference>
<feature type="domain" description="GLAA-B beta-barrel" evidence="2">
    <location>
        <begin position="145"/>
        <end position="237"/>
    </location>
</feature>
<accession>A0A0M4BTC3</accession>
<dbReference type="Pfam" id="PF23763">
    <property type="entry name" value="Beta-barrel_GLAA-B_I"/>
    <property type="match status" value="1"/>
</dbReference>
<feature type="signal peptide" evidence="1">
    <location>
        <begin position="1"/>
        <end position="19"/>
    </location>
</feature>
<evidence type="ECO:0000256" key="1">
    <source>
        <dbReference type="SAM" id="SignalP"/>
    </source>
</evidence>
<dbReference type="InterPro" id="IPR057275">
    <property type="entry name" value="Beta-barrel_GLAA-B_I"/>
</dbReference>